<reference evidence="2" key="1">
    <citation type="submission" date="2021-03" db="EMBL/GenBank/DDBJ databases">
        <authorList>
            <person name="Chen Y.-M."/>
            <person name="Zhang Y.-Z."/>
        </authorList>
    </citation>
    <scope>NUCLEOTIDE SEQUENCE</scope>
    <source>
        <strain evidence="2">237-k141_63393</strain>
    </source>
</reference>
<proteinExistence type="predicted"/>
<protein>
    <submittedName>
        <fullName evidence="2">Protein 2</fullName>
    </submittedName>
</protein>
<feature type="region of interest" description="Disordered" evidence="1">
    <location>
        <begin position="189"/>
        <end position="232"/>
    </location>
</feature>
<organism evidence="2 3">
    <name type="scientific">Xinjiang varicosavirus</name>
    <dbReference type="NCBI Taxonomy" id="3071319"/>
    <lineage>
        <taxon>Viruses</taxon>
        <taxon>Riboviria</taxon>
        <taxon>Orthornavirae</taxon>
        <taxon>Negarnaviricota</taxon>
        <taxon>Haploviricotina</taxon>
        <taxon>Monjiviricetes</taxon>
        <taxon>Mononegavirales</taxon>
        <taxon>Rhabdoviridae</taxon>
        <taxon>Betarhabdovirinae</taxon>
        <taxon>Varicosavirus</taxon>
        <taxon>Varicosavirus xinjiangense</taxon>
    </lineage>
</organism>
<feature type="compositionally biased region" description="Low complexity" evidence="1">
    <location>
        <begin position="195"/>
        <end position="206"/>
    </location>
</feature>
<feature type="region of interest" description="Disordered" evidence="1">
    <location>
        <begin position="44"/>
        <end position="73"/>
    </location>
</feature>
<dbReference type="EMBL" id="MW897033">
    <property type="protein sequence ID" value="QYF49871.1"/>
    <property type="molecule type" value="Viral_cRNA"/>
</dbReference>
<name>A0AAJ4TY54_9RHAB</name>
<reference evidence="2" key="2">
    <citation type="journal article" date="2022" name="Nat. Microbiol.">
        <title>RNA viromes from terrestrial sites across China expand environmental viral diversity.</title>
        <authorList>
            <person name="Chiapello M."/>
            <person name="Rodriguez-Romero J."/>
            <person name="Ayllon M.A."/>
            <person name="Turina M."/>
        </authorList>
    </citation>
    <scope>NUCLEOTIDE SEQUENCE</scope>
    <source>
        <strain evidence="2">237-k141_63393</strain>
    </source>
</reference>
<evidence type="ECO:0000313" key="2">
    <source>
        <dbReference type="EMBL" id="QYF49871.1"/>
    </source>
</evidence>
<accession>A0AAJ4TY54</accession>
<feature type="compositionally biased region" description="Basic and acidic residues" evidence="1">
    <location>
        <begin position="52"/>
        <end position="73"/>
    </location>
</feature>
<sequence length="314" mass="34388">MSKFIKDPSANQRAAGPSSLEQAFGSEIGRGTKEINMEWINKMKGVSDDDPDLKPEQDQVDDTVNKELEKKDSPISAAVAPAMMKRKIIGSSNQENKALGEYRKEGPKTAEQVEAFLTGFRVKQDYNNVSMKAQIDQLQRLVDILTSAATSVSRASCDIVESTNSSSSKLAMTVTEYINKVKIPMKEEQSSKTVSLKSHQSESSQSAPTIEKVVESNKEEMDRIKREDKGKATVEDKGKAAIEAPVITQHLSADDFKEIMGASIIDIAGFYKVDENKIKKMLEGLPGPAGVFVARNNGINAAKGTIKRMISQLQ</sequence>
<feature type="region of interest" description="Disordered" evidence="1">
    <location>
        <begin position="1"/>
        <end position="31"/>
    </location>
</feature>
<keyword evidence="3" id="KW-1185">Reference proteome</keyword>
<feature type="compositionally biased region" description="Basic and acidic residues" evidence="1">
    <location>
        <begin position="212"/>
        <end position="232"/>
    </location>
</feature>
<dbReference type="Proteomes" id="UP001156781">
    <property type="component" value="Genome"/>
</dbReference>
<evidence type="ECO:0000313" key="3">
    <source>
        <dbReference type="Proteomes" id="UP001156781"/>
    </source>
</evidence>
<evidence type="ECO:0000256" key="1">
    <source>
        <dbReference type="SAM" id="MobiDB-lite"/>
    </source>
</evidence>